<protein>
    <submittedName>
        <fullName evidence="6">Alpha-1,3-fucosyltransferase</fullName>
    </submittedName>
</protein>
<evidence type="ECO:0000256" key="2">
    <source>
        <dbReference type="ARBA" id="ARBA00022676"/>
    </source>
</evidence>
<feature type="domain" description="Fucosyltransferase C-terminal" evidence="4">
    <location>
        <begin position="115"/>
        <end position="255"/>
    </location>
</feature>
<evidence type="ECO:0000259" key="5">
    <source>
        <dbReference type="Pfam" id="PF18025"/>
    </source>
</evidence>
<evidence type="ECO:0000259" key="4">
    <source>
        <dbReference type="Pfam" id="PF00852"/>
    </source>
</evidence>
<comment type="similarity">
    <text evidence="1">Belongs to the glycosyltransferase 10 family.</text>
</comment>
<evidence type="ECO:0000256" key="3">
    <source>
        <dbReference type="ARBA" id="ARBA00022679"/>
    </source>
</evidence>
<keyword evidence="3 6" id="KW-0808">Transferase</keyword>
<reference evidence="7" key="1">
    <citation type="submission" date="2019-10" db="EMBL/GenBank/DDBJ databases">
        <title>Lacipirellula parvula gen. nov., sp. nov., representing a lineage of planctomycetes widespread in freshwater anoxic habitats, and description of the family Lacipirellulaceae.</title>
        <authorList>
            <person name="Dedysh S.N."/>
            <person name="Kulichevskaya I.S."/>
            <person name="Beletsky A.V."/>
            <person name="Rakitin A.L."/>
            <person name="Mardanov A.V."/>
            <person name="Ivanova A.A."/>
            <person name="Saltykova V.X."/>
            <person name="Rijpstra W.I.C."/>
            <person name="Sinninghe Damste J.S."/>
            <person name="Ravin N.V."/>
        </authorList>
    </citation>
    <scope>NUCLEOTIDE SEQUENCE [LARGE SCALE GENOMIC DNA]</scope>
    <source>
        <strain evidence="7">PX69</strain>
    </source>
</reference>
<evidence type="ECO:0000256" key="1">
    <source>
        <dbReference type="ARBA" id="ARBA00008919"/>
    </source>
</evidence>
<dbReference type="Pfam" id="PF00852">
    <property type="entry name" value="Glyco_transf_10"/>
    <property type="match status" value="1"/>
</dbReference>
<dbReference type="RefSeq" id="WP_172992307.1">
    <property type="nucleotide sequence ID" value="NZ_AP021861.1"/>
</dbReference>
<sequence>MKPRIRLDYADFWGIFRPQNNYFTHLLSPHYEIEIAEQPDFLIYSGFGNTFRRRTGTRIFYTGENCRPNFRECDFAFTFDFVDRAEHYRLPLYAWYGDPGMLVKGEVAAERILAQKTSFCNFIYSNPKCKTRNKFFELLSKYKRVDSGGKLMNNIGGRVANKREFMSRYKFTIAFENDSYPGYTTEKIVHPMMAESLPIYWGNPLVHLDFNPRSFVNYFDYGSLEALVDRVIEIDRDDALYCEYLRQPWYHGNEVNEFVRRENVLDAFERILSVSGPVRNRHIFRILDWRAALPSAKRRKAA</sequence>
<organism evidence="6 7">
    <name type="scientific">Lacipirellula parvula</name>
    <dbReference type="NCBI Taxonomy" id="2650471"/>
    <lineage>
        <taxon>Bacteria</taxon>
        <taxon>Pseudomonadati</taxon>
        <taxon>Planctomycetota</taxon>
        <taxon>Planctomycetia</taxon>
        <taxon>Pirellulales</taxon>
        <taxon>Lacipirellulaceae</taxon>
        <taxon>Lacipirellula</taxon>
    </lineage>
</organism>
<dbReference type="PANTHER" id="PTHR11929">
    <property type="entry name" value="ALPHA- 1,3 -FUCOSYLTRANSFERASE"/>
    <property type="match status" value="1"/>
</dbReference>
<dbReference type="SMR" id="A0A5K7XMD6"/>
<evidence type="ECO:0000313" key="6">
    <source>
        <dbReference type="EMBL" id="BBO35956.1"/>
    </source>
</evidence>
<dbReference type="GO" id="GO:0016020">
    <property type="term" value="C:membrane"/>
    <property type="evidence" value="ECO:0007669"/>
    <property type="project" value="InterPro"/>
</dbReference>
<keyword evidence="2 6" id="KW-0328">Glycosyltransferase</keyword>
<feature type="domain" description="Alpha-(1,3)-fucosyltransferase FucT N-terminal" evidence="5">
    <location>
        <begin position="8"/>
        <end position="96"/>
    </location>
</feature>
<keyword evidence="7" id="KW-1185">Reference proteome</keyword>
<proteinExistence type="inferred from homology"/>
<dbReference type="InterPro" id="IPR042574">
    <property type="entry name" value="FucT_N_sf"/>
</dbReference>
<dbReference type="Gene3D" id="3.40.50.11660">
    <property type="entry name" value="Glycosyl transferase family 10, C-terminal domain"/>
    <property type="match status" value="1"/>
</dbReference>
<dbReference type="PANTHER" id="PTHR11929:SF194">
    <property type="entry name" value="ALPHA-(1,3)-FUCOSYLTRANSFERASE 10"/>
    <property type="match status" value="1"/>
</dbReference>
<dbReference type="InterPro" id="IPR038577">
    <property type="entry name" value="GT10-like_C_sf"/>
</dbReference>
<name>A0A5K7XMD6_9BACT</name>
<dbReference type="InterPro" id="IPR041058">
    <property type="entry name" value="FucT_N"/>
</dbReference>
<dbReference type="Proteomes" id="UP000326837">
    <property type="component" value="Chromosome"/>
</dbReference>
<gene>
    <name evidence="6" type="ORF">PLANPX_5568</name>
</gene>
<dbReference type="AlphaFoldDB" id="A0A5K7XMD6"/>
<evidence type="ECO:0000313" key="7">
    <source>
        <dbReference type="Proteomes" id="UP000326837"/>
    </source>
</evidence>
<dbReference type="InterPro" id="IPR001503">
    <property type="entry name" value="Glyco_trans_10"/>
</dbReference>
<dbReference type="SUPFAM" id="SSF53756">
    <property type="entry name" value="UDP-Glycosyltransferase/glycogen phosphorylase"/>
    <property type="match status" value="1"/>
</dbReference>
<dbReference type="InterPro" id="IPR055270">
    <property type="entry name" value="Glyco_tran_10_C"/>
</dbReference>
<dbReference type="GO" id="GO:0008417">
    <property type="term" value="F:fucosyltransferase activity"/>
    <property type="evidence" value="ECO:0007669"/>
    <property type="project" value="InterPro"/>
</dbReference>
<dbReference type="Pfam" id="PF18025">
    <property type="entry name" value="FucT_N"/>
    <property type="match status" value="1"/>
</dbReference>
<dbReference type="EMBL" id="AP021861">
    <property type="protein sequence ID" value="BBO35956.1"/>
    <property type="molecule type" value="Genomic_DNA"/>
</dbReference>
<accession>A0A5K7XMD6</accession>
<dbReference type="Gene3D" id="3.40.50.11650">
    <property type="entry name" value="Glycosyl transferase family 10, N-terminal domain"/>
    <property type="match status" value="1"/>
</dbReference>
<dbReference type="KEGG" id="lpav:PLANPX_5568"/>